<name>A0A848GG53_9BACT</name>
<reference evidence="1 2" key="1">
    <citation type="submission" date="2020-04" db="EMBL/GenBank/DDBJ databases">
        <title>Chitinophaga sp. G-6-1-13 sp. nov., isolated from soil.</title>
        <authorList>
            <person name="Dahal R.H."/>
            <person name="Chaudhary D.K."/>
        </authorList>
    </citation>
    <scope>NUCLEOTIDE SEQUENCE [LARGE SCALE GENOMIC DNA]</scope>
    <source>
        <strain evidence="1 2">G-6-1-13</strain>
    </source>
</reference>
<protein>
    <submittedName>
        <fullName evidence="1">Uncharacterized protein</fullName>
    </submittedName>
</protein>
<dbReference type="RefSeq" id="WP_169224496.1">
    <property type="nucleotide sequence ID" value="NZ_JABBGC010000001.1"/>
</dbReference>
<accession>A0A848GG53</accession>
<evidence type="ECO:0000313" key="2">
    <source>
        <dbReference type="Proteomes" id="UP000583266"/>
    </source>
</evidence>
<dbReference type="EMBL" id="JABBGC010000001">
    <property type="protein sequence ID" value="NML37434.1"/>
    <property type="molecule type" value="Genomic_DNA"/>
</dbReference>
<organism evidence="1 2">
    <name type="scientific">Chitinophaga fulva</name>
    <dbReference type="NCBI Taxonomy" id="2728842"/>
    <lineage>
        <taxon>Bacteria</taxon>
        <taxon>Pseudomonadati</taxon>
        <taxon>Bacteroidota</taxon>
        <taxon>Chitinophagia</taxon>
        <taxon>Chitinophagales</taxon>
        <taxon>Chitinophagaceae</taxon>
        <taxon>Chitinophaga</taxon>
    </lineage>
</organism>
<sequence>MKMDLTEDNPIVTIAVNVTSYDGEPFTQLWEVTVGGYVKGGATHRYFDELYCEVHHPVLWEYTLEQGELYFSGTVADSAALFQDLWQEHLKETDHWLSFGNFIECDRLITLKRRSGLLARGPVRLLQTYAACLDRHGVGWTIIGHRMPHGGSGKLKVLLMGSSYIIAEDFDFHRLS</sequence>
<keyword evidence="2" id="KW-1185">Reference proteome</keyword>
<proteinExistence type="predicted"/>
<dbReference type="Proteomes" id="UP000583266">
    <property type="component" value="Unassembled WGS sequence"/>
</dbReference>
<dbReference type="AlphaFoldDB" id="A0A848GG53"/>
<gene>
    <name evidence="1" type="ORF">HHL17_09530</name>
</gene>
<comment type="caution">
    <text evidence="1">The sequence shown here is derived from an EMBL/GenBank/DDBJ whole genome shotgun (WGS) entry which is preliminary data.</text>
</comment>
<evidence type="ECO:0000313" key="1">
    <source>
        <dbReference type="EMBL" id="NML37434.1"/>
    </source>
</evidence>